<keyword evidence="4" id="KW-0963">Cytoplasm</keyword>
<feature type="compositionally biased region" description="Low complexity" evidence="8">
    <location>
        <begin position="287"/>
        <end position="298"/>
    </location>
</feature>
<proteinExistence type="predicted"/>
<dbReference type="InterPro" id="IPR016024">
    <property type="entry name" value="ARM-type_fold"/>
</dbReference>
<protein>
    <recommendedName>
        <fullName evidence="13">ARM repeat-containing protein</fullName>
    </recommendedName>
</protein>
<dbReference type="Gene3D" id="1.25.10.10">
    <property type="entry name" value="Leucine-rich Repeat Variant"/>
    <property type="match status" value="2"/>
</dbReference>
<keyword evidence="7" id="KW-0539">Nucleus</keyword>
<keyword evidence="6" id="KW-0653">Protein transport</keyword>
<dbReference type="SUPFAM" id="SSF48371">
    <property type="entry name" value="ARM repeat"/>
    <property type="match status" value="1"/>
</dbReference>
<evidence type="ECO:0008006" key="13">
    <source>
        <dbReference type="Google" id="ProtNLM"/>
    </source>
</evidence>
<evidence type="ECO:0000259" key="9">
    <source>
        <dbReference type="Pfam" id="PF25574"/>
    </source>
</evidence>
<evidence type="ECO:0000256" key="6">
    <source>
        <dbReference type="ARBA" id="ARBA00022927"/>
    </source>
</evidence>
<dbReference type="AlphaFoldDB" id="A0A8H7CXT3"/>
<keyword evidence="12" id="KW-1185">Reference proteome</keyword>
<dbReference type="InterPro" id="IPR041389">
    <property type="entry name" value="Importin_rep_6"/>
</dbReference>
<evidence type="ECO:0000313" key="12">
    <source>
        <dbReference type="Proteomes" id="UP000623467"/>
    </source>
</evidence>
<keyword evidence="5" id="KW-0677">Repeat</keyword>
<dbReference type="InterPro" id="IPR040122">
    <property type="entry name" value="Importin_beta"/>
</dbReference>
<evidence type="ECO:0000313" key="11">
    <source>
        <dbReference type="EMBL" id="KAF7351313.1"/>
    </source>
</evidence>
<dbReference type="InterPro" id="IPR011989">
    <property type="entry name" value="ARM-like"/>
</dbReference>
<dbReference type="GO" id="GO:0005634">
    <property type="term" value="C:nucleus"/>
    <property type="evidence" value="ECO:0007669"/>
    <property type="project" value="UniProtKB-SubCell"/>
</dbReference>
<keyword evidence="3" id="KW-0813">Transport</keyword>
<feature type="compositionally biased region" description="Polar residues" evidence="8">
    <location>
        <begin position="83"/>
        <end position="97"/>
    </location>
</feature>
<dbReference type="EMBL" id="JACAZH010000013">
    <property type="protein sequence ID" value="KAF7351313.1"/>
    <property type="molecule type" value="Genomic_DNA"/>
</dbReference>
<comment type="subcellular location">
    <subcellularLocation>
        <location evidence="2">Cytoplasm</location>
    </subcellularLocation>
    <subcellularLocation>
        <location evidence="1">Nucleus</location>
    </subcellularLocation>
</comment>
<dbReference type="GO" id="GO:0005737">
    <property type="term" value="C:cytoplasm"/>
    <property type="evidence" value="ECO:0007669"/>
    <property type="project" value="UniProtKB-SubCell"/>
</dbReference>
<evidence type="ECO:0000256" key="7">
    <source>
        <dbReference type="ARBA" id="ARBA00023242"/>
    </source>
</evidence>
<dbReference type="InterPro" id="IPR058584">
    <property type="entry name" value="IMB1_TNPO1-like_TPR"/>
</dbReference>
<sequence length="1044" mass="114245">MESVVPQEITTELTQILSNLLLGNNEIRTNAEIAVNERLVHTPELYLLALAQFAISADTEVMRSFSLVLLRRLLFRPAPSSPTQPHSASSQSPTSTLQHQQQSYQSQSHPRLTLYDQLSSQTLTTLERLLLHSLQHESSNLVRRKTVDTVSDVAGEGMRRGRPWHALQALAFNMTQAGQPGANGPLSTPTVAAENLRESAYRVFAGCPNLVMDLQTDAVLGVFQRGLQDAESIDVKQAALLASVAYLNAAEPGQLSQSLSLMHPILDTLHSLAQMLPTASSLATAHPSRSAPVSSPSSETGPSPYVNLTTYLTALTPLCSSHPSLFQPHLQALLSFFPSLILPSADPGPTPTVSRPFPTDGEGNTSDRQSAFVFPPPESPHASTPPSSAGLGRAARTTPTSSSFDDAPSAAERDLDADERQTLRLAALEFMVSLSEARAGMIKRIDGWVGIMVRACLEGMGEFEEDDGLEAWLQEDPSTNSTAESESTPAMYEQSLDRLACAVGGRAVLPPAFQYIPSMMLSYDWRVRHAGLMAVAAIAEGTAKVMEHELGKVVELVTPMFRDLHPPSAVCSLSMCVSNRSVLVFLSWVIEIYTSGQLCTDLEEIIQERYHQQLFAVLIPTLEDREPRVHSHAAAALINFCEGVERDVLLPYLEPIVERLLKLLDPTGDPATVQRYVQEQAITTLAMVADASETTFGKYYPSIMPLLMNVLLNADGPDYRKLRAKAMECAGLIAIAVGPEMFLPDAHKLVDLLMRIQKSPVDPQDTQLGHYLIATWAKVCQAMGPEFEPYLPVVMPTLLATASAKADISVYDEEEEKAEGRDGWETVNMDGQTLGIRTSAIEEKCQAFETLVIYCSTLGPRFAPYLSQTFEVTLPSLRFYFHDGVREACAMLVPMLLASGKNSGTLTNQMVTATFLQIINGISTEHDASFLSSLYKCFNDSLRIIGGPSALSPEFQNGVIEATKRQLQALADRRRARKARPATELEEDREDMALFEEIEDFALEDMAKMLTGFDANHPLLVAVSSVKDLGFNQYDSDEDGNDEE</sequence>
<feature type="domain" description="Importin subunit beta-1/Transportin-1-like TPR repeats" evidence="9">
    <location>
        <begin position="635"/>
        <end position="807"/>
    </location>
</feature>
<accession>A0A8H7CXT3</accession>
<feature type="compositionally biased region" description="Low complexity" evidence="8">
    <location>
        <begin position="98"/>
        <end position="109"/>
    </location>
</feature>
<evidence type="ECO:0000256" key="1">
    <source>
        <dbReference type="ARBA" id="ARBA00004123"/>
    </source>
</evidence>
<gene>
    <name evidence="11" type="ORF">MSAN_01562800</name>
</gene>
<dbReference type="GO" id="GO:0006606">
    <property type="term" value="P:protein import into nucleus"/>
    <property type="evidence" value="ECO:0007669"/>
    <property type="project" value="InterPro"/>
</dbReference>
<feature type="region of interest" description="Disordered" evidence="8">
    <location>
        <begin position="78"/>
        <end position="109"/>
    </location>
</feature>
<feature type="domain" description="IPO4/5-like TPR repeats" evidence="10">
    <location>
        <begin position="139"/>
        <end position="274"/>
    </location>
</feature>
<comment type="caution">
    <text evidence="11">The sequence shown here is derived from an EMBL/GenBank/DDBJ whole genome shotgun (WGS) entry which is preliminary data.</text>
</comment>
<dbReference type="Pfam" id="PF25780">
    <property type="entry name" value="TPR_IPO5"/>
    <property type="match status" value="1"/>
</dbReference>
<dbReference type="OrthoDB" id="543373at2759"/>
<dbReference type="InterPro" id="IPR057672">
    <property type="entry name" value="TPR_IPO4/5"/>
</dbReference>
<dbReference type="InterPro" id="IPR041653">
    <property type="entry name" value="Importin_rep_4"/>
</dbReference>
<organism evidence="11 12">
    <name type="scientific">Mycena sanguinolenta</name>
    <dbReference type="NCBI Taxonomy" id="230812"/>
    <lineage>
        <taxon>Eukaryota</taxon>
        <taxon>Fungi</taxon>
        <taxon>Dikarya</taxon>
        <taxon>Basidiomycota</taxon>
        <taxon>Agaricomycotina</taxon>
        <taxon>Agaricomycetes</taxon>
        <taxon>Agaricomycetidae</taxon>
        <taxon>Agaricales</taxon>
        <taxon>Marasmiineae</taxon>
        <taxon>Mycenaceae</taxon>
        <taxon>Mycena</taxon>
    </lineage>
</organism>
<feature type="region of interest" description="Disordered" evidence="8">
    <location>
        <begin position="283"/>
        <end position="302"/>
    </location>
</feature>
<reference evidence="11" key="1">
    <citation type="submission" date="2020-05" db="EMBL/GenBank/DDBJ databases">
        <title>Mycena genomes resolve the evolution of fungal bioluminescence.</title>
        <authorList>
            <person name="Tsai I.J."/>
        </authorList>
    </citation>
    <scope>NUCLEOTIDE SEQUENCE</scope>
    <source>
        <strain evidence="11">160909Yilan</strain>
    </source>
</reference>
<name>A0A8H7CXT3_9AGAR</name>
<evidence type="ECO:0000256" key="4">
    <source>
        <dbReference type="ARBA" id="ARBA00022490"/>
    </source>
</evidence>
<evidence type="ECO:0000256" key="2">
    <source>
        <dbReference type="ARBA" id="ARBA00004496"/>
    </source>
</evidence>
<dbReference type="Pfam" id="PF25574">
    <property type="entry name" value="TPR_IMB1"/>
    <property type="match status" value="1"/>
</dbReference>
<evidence type="ECO:0000256" key="5">
    <source>
        <dbReference type="ARBA" id="ARBA00022737"/>
    </source>
</evidence>
<dbReference type="Pfam" id="PF18829">
    <property type="entry name" value="Importin_rep_6"/>
    <property type="match status" value="1"/>
</dbReference>
<dbReference type="Proteomes" id="UP000623467">
    <property type="component" value="Unassembled WGS sequence"/>
</dbReference>
<dbReference type="PANTHER" id="PTHR10527">
    <property type="entry name" value="IMPORTIN BETA"/>
    <property type="match status" value="1"/>
</dbReference>
<dbReference type="Pfam" id="PF18808">
    <property type="entry name" value="Importin_rep_4"/>
    <property type="match status" value="1"/>
</dbReference>
<evidence type="ECO:0000259" key="10">
    <source>
        <dbReference type="Pfam" id="PF25780"/>
    </source>
</evidence>
<feature type="region of interest" description="Disordered" evidence="8">
    <location>
        <begin position="347"/>
        <end position="415"/>
    </location>
</feature>
<evidence type="ECO:0000256" key="8">
    <source>
        <dbReference type="SAM" id="MobiDB-lite"/>
    </source>
</evidence>
<evidence type="ECO:0000256" key="3">
    <source>
        <dbReference type="ARBA" id="ARBA00022448"/>
    </source>
</evidence>